<proteinExistence type="predicted"/>
<keyword evidence="2" id="KW-1185">Reference proteome</keyword>
<evidence type="ECO:0000313" key="2">
    <source>
        <dbReference type="Proteomes" id="UP000009342"/>
    </source>
</evidence>
<name>A0ABM9QD42_9ENTR</name>
<evidence type="ECO:0000313" key="1">
    <source>
        <dbReference type="EMBL" id="CCJ83502.1"/>
    </source>
</evidence>
<protein>
    <submittedName>
        <fullName evidence="1">Phage DNA replication protein P</fullName>
    </submittedName>
</protein>
<dbReference type="Pfam" id="PF06992">
    <property type="entry name" value="Phage_lambda_P"/>
    <property type="match status" value="1"/>
</dbReference>
<organism evidence="1 2">
    <name type="scientific">Cronobacter dublinensis 1210</name>
    <dbReference type="NCBI Taxonomy" id="1208656"/>
    <lineage>
        <taxon>Bacteria</taxon>
        <taxon>Pseudomonadati</taxon>
        <taxon>Pseudomonadota</taxon>
        <taxon>Gammaproteobacteria</taxon>
        <taxon>Enterobacterales</taxon>
        <taxon>Enterobacteriaceae</taxon>
        <taxon>Cronobacter</taxon>
    </lineage>
</organism>
<accession>A0ABM9QD42</accession>
<dbReference type="EMBL" id="CAKZ01000208">
    <property type="protein sequence ID" value="CCJ83502.1"/>
    <property type="molecule type" value="Genomic_DNA"/>
</dbReference>
<dbReference type="Proteomes" id="UP000009342">
    <property type="component" value="Unassembled WGS sequence"/>
</dbReference>
<gene>
    <name evidence="1" type="ORF">BN134_4278</name>
</gene>
<sequence length="234" mass="25893">MRNLISAVQHRDGSAMARIAGDVPLPERRGVNEGVERLVDMLFANLKQLFPASVSTALKDPRDEAAAKRQWIAAFAENGITNREQLAAGMKHARASLSPFWPSPGQFIDWCKEGELKLAGLPDADELVAMVHAYCARRGFYDAPEAYPWEKPAHYWLVTALYSGMRANTWTEAELLKRAASELAAMAARISRGEEIPEPRVMLPKLGNKPLSQKEGLAKIAEIRKKFGIRGGRA</sequence>
<dbReference type="InterPro" id="IPR009731">
    <property type="entry name" value="P-like"/>
</dbReference>
<reference evidence="2" key="1">
    <citation type="journal article" date="2012" name="PLoS ONE">
        <title>Comparative analysis of genome sequences covering the seven cronobacter species.</title>
        <authorList>
            <person name="Joseph S."/>
            <person name="Desai P."/>
            <person name="Ji Y."/>
            <person name="Cummings C.A."/>
            <person name="Shih R."/>
            <person name="Degoricija L."/>
            <person name="Rico A."/>
            <person name="Brzoska P."/>
            <person name="Hamby S.E."/>
            <person name="Masood N."/>
            <person name="Hariri S."/>
            <person name="Sonbol H."/>
            <person name="Chuzhanova N."/>
            <person name="McClelland M."/>
            <person name="Furtado M.R."/>
            <person name="Forsythe S.J."/>
        </authorList>
    </citation>
    <scope>NUCLEOTIDE SEQUENCE [LARGE SCALE GENOMIC DNA]</scope>
    <source>
        <strain evidence="2">1210</strain>
    </source>
</reference>
<comment type="caution">
    <text evidence="1">The sequence shown here is derived from an EMBL/GenBank/DDBJ whole genome shotgun (WGS) entry which is preliminary data.</text>
</comment>